<dbReference type="Gene3D" id="3.30.750.24">
    <property type="entry name" value="STAS domain"/>
    <property type="match status" value="1"/>
</dbReference>
<dbReference type="InterPro" id="IPR001902">
    <property type="entry name" value="SLC26A/SulP_fam"/>
</dbReference>
<feature type="transmembrane region" description="Helical" evidence="5">
    <location>
        <begin position="35"/>
        <end position="55"/>
    </location>
</feature>
<dbReference type="AlphaFoldDB" id="A0A895Y647"/>
<dbReference type="GO" id="GO:0055085">
    <property type="term" value="P:transmembrane transport"/>
    <property type="evidence" value="ECO:0007669"/>
    <property type="project" value="InterPro"/>
</dbReference>
<evidence type="ECO:0000256" key="5">
    <source>
        <dbReference type="SAM" id="Phobius"/>
    </source>
</evidence>
<dbReference type="SUPFAM" id="SSF52091">
    <property type="entry name" value="SpoIIaa-like"/>
    <property type="match status" value="1"/>
</dbReference>
<keyword evidence="8" id="KW-1185">Reference proteome</keyword>
<reference evidence="7" key="1">
    <citation type="submission" date="2021-02" db="EMBL/GenBank/DDBJ databases">
        <title>Natrosporangium hydrolyticum gen. nov., sp. nov, a haloalkaliphilic actinobacterium from a soda solonchak soil.</title>
        <authorList>
            <person name="Sorokin D.Y."/>
            <person name="Khijniak T.V."/>
            <person name="Zakharycheva A.P."/>
            <person name="Boueva O.V."/>
            <person name="Ariskina E.V."/>
            <person name="Hahnke R.L."/>
            <person name="Bunk B."/>
            <person name="Sproer C."/>
            <person name="Schumann P."/>
            <person name="Evtushenko L.I."/>
            <person name="Kublanov I.V."/>
        </authorList>
    </citation>
    <scope>NUCLEOTIDE SEQUENCE</scope>
    <source>
        <strain evidence="7">DSM 106523</strain>
    </source>
</reference>
<organism evidence="7 8">
    <name type="scientific">Natronosporangium hydrolyticum</name>
    <dbReference type="NCBI Taxonomy" id="2811111"/>
    <lineage>
        <taxon>Bacteria</taxon>
        <taxon>Bacillati</taxon>
        <taxon>Actinomycetota</taxon>
        <taxon>Actinomycetes</taxon>
        <taxon>Micromonosporales</taxon>
        <taxon>Micromonosporaceae</taxon>
        <taxon>Natronosporangium</taxon>
    </lineage>
</organism>
<evidence type="ECO:0000256" key="2">
    <source>
        <dbReference type="ARBA" id="ARBA00022692"/>
    </source>
</evidence>
<dbReference type="InterPro" id="IPR011547">
    <property type="entry name" value="SLC26A/SulP_dom"/>
</dbReference>
<evidence type="ECO:0000259" key="6">
    <source>
        <dbReference type="PROSITE" id="PS50801"/>
    </source>
</evidence>
<feature type="transmembrane region" description="Helical" evidence="5">
    <location>
        <begin position="189"/>
        <end position="207"/>
    </location>
</feature>
<name>A0A895Y647_9ACTN</name>
<comment type="subcellular location">
    <subcellularLocation>
        <location evidence="1">Membrane</location>
        <topology evidence="1">Multi-pass membrane protein</topology>
    </subcellularLocation>
</comment>
<evidence type="ECO:0000313" key="8">
    <source>
        <dbReference type="Proteomes" id="UP000662857"/>
    </source>
</evidence>
<dbReference type="InterPro" id="IPR036513">
    <property type="entry name" value="STAS_dom_sf"/>
</dbReference>
<dbReference type="CDD" id="cd07042">
    <property type="entry name" value="STAS_SulP_like_sulfate_transporter"/>
    <property type="match status" value="1"/>
</dbReference>
<feature type="transmembrane region" description="Helical" evidence="5">
    <location>
        <begin position="397"/>
        <end position="425"/>
    </location>
</feature>
<dbReference type="Pfam" id="PF01740">
    <property type="entry name" value="STAS"/>
    <property type="match status" value="1"/>
</dbReference>
<evidence type="ECO:0000256" key="1">
    <source>
        <dbReference type="ARBA" id="ARBA00004141"/>
    </source>
</evidence>
<keyword evidence="2 5" id="KW-0812">Transmembrane</keyword>
<dbReference type="InterPro" id="IPR002645">
    <property type="entry name" value="STAS_dom"/>
</dbReference>
<dbReference type="PROSITE" id="PS50801">
    <property type="entry name" value="STAS"/>
    <property type="match status" value="1"/>
</dbReference>
<feature type="transmembrane region" description="Helical" evidence="5">
    <location>
        <begin position="109"/>
        <end position="131"/>
    </location>
</feature>
<dbReference type="NCBIfam" id="TIGR00815">
    <property type="entry name" value="sulP"/>
    <property type="match status" value="1"/>
</dbReference>
<feature type="domain" description="STAS" evidence="6">
    <location>
        <begin position="449"/>
        <end position="564"/>
    </location>
</feature>
<protein>
    <submittedName>
        <fullName evidence="7">Sulfate permease</fullName>
    </submittedName>
</protein>
<evidence type="ECO:0000256" key="3">
    <source>
        <dbReference type="ARBA" id="ARBA00022989"/>
    </source>
</evidence>
<evidence type="ECO:0000256" key="4">
    <source>
        <dbReference type="ARBA" id="ARBA00023136"/>
    </source>
</evidence>
<accession>A0A895Y647</accession>
<dbReference type="PANTHER" id="PTHR11814">
    <property type="entry name" value="SULFATE TRANSPORTER"/>
    <property type="match status" value="1"/>
</dbReference>
<dbReference type="Pfam" id="PF00916">
    <property type="entry name" value="Sulfate_transp"/>
    <property type="match status" value="1"/>
</dbReference>
<keyword evidence="4 5" id="KW-0472">Membrane</keyword>
<proteinExistence type="predicted"/>
<evidence type="ECO:0000313" key="7">
    <source>
        <dbReference type="EMBL" id="QSB13204.1"/>
    </source>
</evidence>
<feature type="transmembrane region" description="Helical" evidence="5">
    <location>
        <begin position="360"/>
        <end position="377"/>
    </location>
</feature>
<dbReference type="GO" id="GO:0016020">
    <property type="term" value="C:membrane"/>
    <property type="evidence" value="ECO:0007669"/>
    <property type="project" value="UniProtKB-SubCell"/>
</dbReference>
<feature type="transmembrane region" description="Helical" evidence="5">
    <location>
        <begin position="261"/>
        <end position="287"/>
    </location>
</feature>
<feature type="transmembrane region" description="Helical" evidence="5">
    <location>
        <begin position="143"/>
        <end position="169"/>
    </location>
</feature>
<dbReference type="Proteomes" id="UP000662857">
    <property type="component" value="Chromosome"/>
</dbReference>
<keyword evidence="3 5" id="KW-1133">Transmembrane helix</keyword>
<dbReference type="EMBL" id="CP070499">
    <property type="protein sequence ID" value="QSB13204.1"/>
    <property type="molecule type" value="Genomic_DNA"/>
</dbReference>
<dbReference type="RefSeq" id="WP_239675281.1">
    <property type="nucleotide sequence ID" value="NZ_CP070499.1"/>
</dbReference>
<feature type="transmembrane region" description="Helical" evidence="5">
    <location>
        <begin position="219"/>
        <end position="241"/>
    </location>
</feature>
<feature type="transmembrane region" description="Helical" evidence="5">
    <location>
        <begin position="336"/>
        <end position="353"/>
    </location>
</feature>
<sequence>MTSDYPQPARSGLARLVPLAAWLPGYHRGTLRHDLVAGLTVAVMLVPQSMAYAVLAGLPPQAGLYASVVPLLVYALLGSSGSLAVGPVAITALLTGAALAPLADGDPVRYAGLAAALALLVGAVQLLLGLLRLGALVSLLSHSVLVGFTGAAAVVIAVSQLPALLGVTAGRSDSLPGAVRSLAPSLSGLHWPTLAVAVGSLGALLVLRRVARRLPGPLIVVAAVTAISAGWGLAGAGVSVLGPVPAGLPAPELPRLGAEDLVALLPAAVAIGLISYLEGIAVAKALAAKAGQPIRPTQELIAVGAANLSAGVWQAFPVAGGFSRSAVNFAAGSRTPWAGVVAALLVALTAVLLTPAFAQLPQAVLAAIVVVAVAGLIDYREAGRVWRTRRLDGITVALTFVVTLGFGVEPGLAVGVLFSLAVFVARSARPHIAELGRRAGTTSYRNTARYPDLVTDPEVLVVRVDGPLYFANAELVTSQVQQLAQARPELRSVVLDASGIGDIDADGVDALRRLRYRLADRSVTLRLATVRGPVRDVLDRAGLWRELTTAGAIHPEIAAAVTAGEGTAAEP</sequence>
<gene>
    <name evidence="7" type="primary">sulP</name>
    <name evidence="7" type="ORF">JQS43_16395</name>
</gene>
<dbReference type="KEGG" id="nhy:JQS43_16395"/>